<gene>
    <name evidence="1" type="ORF">ABL_10212</name>
</gene>
<organism evidence="1 2">
    <name type="scientific">Aspergillus niger</name>
    <dbReference type="NCBI Taxonomy" id="5061"/>
    <lineage>
        <taxon>Eukaryota</taxon>
        <taxon>Fungi</taxon>
        <taxon>Dikarya</taxon>
        <taxon>Ascomycota</taxon>
        <taxon>Pezizomycotina</taxon>
        <taxon>Eurotiomycetes</taxon>
        <taxon>Eurotiomycetidae</taxon>
        <taxon>Eurotiales</taxon>
        <taxon>Aspergillaceae</taxon>
        <taxon>Aspergillus</taxon>
        <taxon>Aspergillus subgen. Circumdati</taxon>
    </lineage>
</organism>
<dbReference type="EMBL" id="BCMY01000031">
    <property type="protein sequence ID" value="GAQ47551.1"/>
    <property type="molecule type" value="Genomic_DNA"/>
</dbReference>
<protein>
    <submittedName>
        <fullName evidence="1">Uncharacterized protein</fullName>
    </submittedName>
</protein>
<dbReference type="Proteomes" id="UP000068243">
    <property type="component" value="Unassembled WGS sequence"/>
</dbReference>
<dbReference type="OrthoDB" id="10614195at2759"/>
<evidence type="ECO:0000313" key="1">
    <source>
        <dbReference type="EMBL" id="GAQ47551.1"/>
    </source>
</evidence>
<name>A0A100IUF8_ASPNG</name>
<dbReference type="AlphaFoldDB" id="A0A100IUF8"/>
<reference evidence="2" key="1">
    <citation type="journal article" date="2016" name="Genome Announc.">
        <title>Draft genome sequence of Aspergillus niger strain An76.</title>
        <authorList>
            <person name="Gong W."/>
            <person name="Cheng Z."/>
            <person name="Zhang H."/>
            <person name="Liu L."/>
            <person name="Gao P."/>
            <person name="Wang L."/>
        </authorList>
    </citation>
    <scope>NUCLEOTIDE SEQUENCE [LARGE SCALE GENOMIC DNA]</scope>
    <source>
        <strain evidence="2">An76</strain>
    </source>
</reference>
<proteinExistence type="predicted"/>
<evidence type="ECO:0000313" key="2">
    <source>
        <dbReference type="Proteomes" id="UP000068243"/>
    </source>
</evidence>
<comment type="caution">
    <text evidence="1">The sequence shown here is derived from an EMBL/GenBank/DDBJ whole genome shotgun (WGS) entry which is preliminary data.</text>
</comment>
<sequence>MFVTYTVETLVYTSSAGCKLVGEAISGQIVVPTAMVSVEVTVRTWVVRIVEVVESLPGEEADSERLLLWVWIAGCGEVEWLGRTVLSFANEGINDAEDAVYWLDDCIGTEELGCRDEAELDVIAGREAVDFANLELGVNVRASLYEGECELLSCIAMEELAAADGWFGMDDFSEVVNDEVSTIDAGTEADENCITGVDVDVDEGVVVPKVTRVLEIAGIELDTATEDVEDGTTGTELV</sequence>
<accession>A0A100IUF8</accession>